<keyword evidence="6" id="KW-0732">Signal</keyword>
<feature type="chain" id="PRO_5040425204" description="Methyltransferase FkbM domain-containing protein" evidence="6">
    <location>
        <begin position="24"/>
        <end position="732"/>
    </location>
</feature>
<evidence type="ECO:0000256" key="6">
    <source>
        <dbReference type="SAM" id="SignalP"/>
    </source>
</evidence>
<reference evidence="8" key="1">
    <citation type="submission" date="2022-11" db="EMBL/GenBank/DDBJ databases">
        <authorList>
            <person name="Kikuchi T."/>
        </authorList>
    </citation>
    <scope>NUCLEOTIDE SEQUENCE</scope>
    <source>
        <strain evidence="8">PS1010</strain>
    </source>
</reference>
<keyword evidence="5" id="KW-0472">Membrane</keyword>
<evidence type="ECO:0000256" key="5">
    <source>
        <dbReference type="ARBA" id="ARBA00023136"/>
    </source>
</evidence>
<evidence type="ECO:0000259" key="7">
    <source>
        <dbReference type="Pfam" id="PF05050"/>
    </source>
</evidence>
<dbReference type="Proteomes" id="UP001152747">
    <property type="component" value="Unassembled WGS sequence"/>
</dbReference>
<feature type="domain" description="Methyltransferase FkbM" evidence="7">
    <location>
        <begin position="542"/>
        <end position="723"/>
    </location>
</feature>
<dbReference type="Pfam" id="PF05050">
    <property type="entry name" value="Methyltransf_21"/>
    <property type="match status" value="1"/>
</dbReference>
<dbReference type="AlphaFoldDB" id="A0A9P1N743"/>
<dbReference type="EMBL" id="CANHGI010000005">
    <property type="protein sequence ID" value="CAI5453593.1"/>
    <property type="molecule type" value="Genomic_DNA"/>
</dbReference>
<dbReference type="InterPro" id="IPR006342">
    <property type="entry name" value="FkbM_mtfrase"/>
</dbReference>
<dbReference type="InterPro" id="IPR008166">
    <property type="entry name" value="Glyco_transf_92"/>
</dbReference>
<comment type="similarity">
    <text evidence="2">Belongs to the glycosyltransferase 92 family.</text>
</comment>
<gene>
    <name evidence="8" type="ORF">CAMP_LOCUS16230</name>
</gene>
<keyword evidence="9" id="KW-1185">Reference proteome</keyword>
<name>A0A9P1N743_9PELO</name>
<comment type="caution">
    <text evidence="8">The sequence shown here is derived from an EMBL/GenBank/DDBJ whole genome shotgun (WGS) entry which is preliminary data.</text>
</comment>
<keyword evidence="3" id="KW-0328">Glycosyltransferase</keyword>
<evidence type="ECO:0000256" key="2">
    <source>
        <dbReference type="ARBA" id="ARBA00007647"/>
    </source>
</evidence>
<dbReference type="GO" id="GO:0016757">
    <property type="term" value="F:glycosyltransferase activity"/>
    <property type="evidence" value="ECO:0007669"/>
    <property type="project" value="UniProtKB-KW"/>
</dbReference>
<evidence type="ECO:0000256" key="4">
    <source>
        <dbReference type="ARBA" id="ARBA00022679"/>
    </source>
</evidence>
<feature type="signal peptide" evidence="6">
    <location>
        <begin position="1"/>
        <end position="23"/>
    </location>
</feature>
<evidence type="ECO:0000313" key="9">
    <source>
        <dbReference type="Proteomes" id="UP001152747"/>
    </source>
</evidence>
<dbReference type="PANTHER" id="PTHR22989:SF3">
    <property type="entry name" value="METHYLTRANSFERASE FKBM DOMAIN-CONTAINING PROTEIN"/>
    <property type="match status" value="1"/>
</dbReference>
<keyword evidence="4" id="KW-0808">Transferase</keyword>
<comment type="subcellular location">
    <subcellularLocation>
        <location evidence="1">Membrane</location>
        <topology evidence="1">Single-pass membrane protein</topology>
    </subcellularLocation>
</comment>
<accession>A0A9P1N743</accession>
<evidence type="ECO:0000313" key="8">
    <source>
        <dbReference type="EMBL" id="CAI5453593.1"/>
    </source>
</evidence>
<dbReference type="Pfam" id="PF01697">
    <property type="entry name" value="Glyco_transf_92"/>
    <property type="match status" value="1"/>
</dbReference>
<proteinExistence type="inferred from homology"/>
<dbReference type="GO" id="GO:0016020">
    <property type="term" value="C:membrane"/>
    <property type="evidence" value="ECO:0007669"/>
    <property type="project" value="UniProtKB-SubCell"/>
</dbReference>
<protein>
    <recommendedName>
        <fullName evidence="7">Methyltransferase FkbM domain-containing protein</fullName>
    </recommendedName>
</protein>
<evidence type="ECO:0000256" key="3">
    <source>
        <dbReference type="ARBA" id="ARBA00022676"/>
    </source>
</evidence>
<dbReference type="PANTHER" id="PTHR22989">
    <property type="entry name" value="UNCHARACTERIZED DUF13 C.ELEGANS"/>
    <property type="match status" value="1"/>
</dbReference>
<sequence length="732" mass="86512">MFQNRRQLLVLLSTSLIVIIVLRHFNKNPNDRKSFLGNVIDNHGEQNSPDYFLAVQPHAHVLNGTSDQIHEEDHYDSKTCPIQEWNQIETNILPNQLYHNLLMNISVEKKNVLLNKTPSPFSAFAYSDHIVVTLTSEKNYSDVVLCRYYDCKMRELIGQHFVSKHFPQATVFCGRRKGAEYISITENLEDEAESPIRITRRDAKKPPHYFTVCLSPLYGDEPKFLQIVDFVEYYKLQGATFFHIYVRNVSNYDRILLDDYVRTGEIELIQVHDHYWRADFMWHRVQINDCHFRSKYFSKWTAFVDIDERIQMKKYPELRIVDLLDQTTPNVSTLHFSVDWIIKDQLSPQKYINDSQLEEEMIFRKFTNSSTKTDTYKQPKCIIRAERIALMSIHHPPAVYDESKISVVNYRIAAVRHYRNSFHKLFPEQIQRMMEYGPYNQSFVAPWISGNLTRNILKRVKYLYDIEIPTIVEQEKYYAYEGSKMSLEKIQFWRSSAASSIECEKLVTASRLLEIQKFRNGDEKSFNFKYSILPPSLENISESEQEQENFVTIGVGKDITAELAYRNVSRMTKFFGADPIFMDNYELYSKIGLYFPLAIGASDGYSTAIVLLNNLYQNFNVFHIDLIYFVRNILKILTIENLWLDNEYAEYDLLPYFYKNGQLDQNGITICQFNIEIHLAQHDRHYKKFKEFIQKIVEDRQYAILNHLLVGHHRMYLFNYGNKYCVEKYISP</sequence>
<dbReference type="OrthoDB" id="2526284at2759"/>
<organism evidence="8 9">
    <name type="scientific">Caenorhabditis angaria</name>
    <dbReference type="NCBI Taxonomy" id="860376"/>
    <lineage>
        <taxon>Eukaryota</taxon>
        <taxon>Metazoa</taxon>
        <taxon>Ecdysozoa</taxon>
        <taxon>Nematoda</taxon>
        <taxon>Chromadorea</taxon>
        <taxon>Rhabditida</taxon>
        <taxon>Rhabditina</taxon>
        <taxon>Rhabditomorpha</taxon>
        <taxon>Rhabditoidea</taxon>
        <taxon>Rhabditidae</taxon>
        <taxon>Peloderinae</taxon>
        <taxon>Caenorhabditis</taxon>
    </lineage>
</organism>
<evidence type="ECO:0000256" key="1">
    <source>
        <dbReference type="ARBA" id="ARBA00004167"/>
    </source>
</evidence>